<reference evidence="1" key="2">
    <citation type="journal article" date="2015" name="Data Brief">
        <title>Shoot transcriptome of the giant reed, Arundo donax.</title>
        <authorList>
            <person name="Barrero R.A."/>
            <person name="Guerrero F.D."/>
            <person name="Moolhuijzen P."/>
            <person name="Goolsby J.A."/>
            <person name="Tidwell J."/>
            <person name="Bellgard S.E."/>
            <person name="Bellgard M.I."/>
        </authorList>
    </citation>
    <scope>NUCLEOTIDE SEQUENCE</scope>
    <source>
        <tissue evidence="1">Shoot tissue taken approximately 20 cm above the soil surface</tissue>
    </source>
</reference>
<reference evidence="1" key="1">
    <citation type="submission" date="2014-09" db="EMBL/GenBank/DDBJ databases">
        <authorList>
            <person name="Magalhaes I.L.F."/>
            <person name="Oliveira U."/>
            <person name="Santos F.R."/>
            <person name="Vidigal T.H.D.A."/>
            <person name="Brescovit A.D."/>
            <person name="Santos A.J."/>
        </authorList>
    </citation>
    <scope>NUCLEOTIDE SEQUENCE</scope>
    <source>
        <tissue evidence="1">Shoot tissue taken approximately 20 cm above the soil surface</tissue>
    </source>
</reference>
<name>A0A0A9E9I4_ARUDO</name>
<protein>
    <submittedName>
        <fullName evidence="1">Uncharacterized protein</fullName>
    </submittedName>
</protein>
<dbReference type="EMBL" id="GBRH01201194">
    <property type="protein sequence ID" value="JAD96701.1"/>
    <property type="molecule type" value="Transcribed_RNA"/>
</dbReference>
<proteinExistence type="predicted"/>
<evidence type="ECO:0000313" key="1">
    <source>
        <dbReference type="EMBL" id="JAD96701.1"/>
    </source>
</evidence>
<organism evidence="1">
    <name type="scientific">Arundo donax</name>
    <name type="common">Giant reed</name>
    <name type="synonym">Donax arundinaceus</name>
    <dbReference type="NCBI Taxonomy" id="35708"/>
    <lineage>
        <taxon>Eukaryota</taxon>
        <taxon>Viridiplantae</taxon>
        <taxon>Streptophyta</taxon>
        <taxon>Embryophyta</taxon>
        <taxon>Tracheophyta</taxon>
        <taxon>Spermatophyta</taxon>
        <taxon>Magnoliopsida</taxon>
        <taxon>Liliopsida</taxon>
        <taxon>Poales</taxon>
        <taxon>Poaceae</taxon>
        <taxon>PACMAD clade</taxon>
        <taxon>Arundinoideae</taxon>
        <taxon>Arundineae</taxon>
        <taxon>Arundo</taxon>
    </lineage>
</organism>
<accession>A0A0A9E9I4</accession>
<dbReference type="AlphaFoldDB" id="A0A0A9E9I4"/>
<sequence>MRLKQYNQNNVTLYPCTVLYPNRTSQGKYLNLNCQGALTY</sequence>